<dbReference type="PANTHER" id="PTHR23235">
    <property type="entry name" value="KRUEPPEL-LIKE TRANSCRIPTION FACTOR"/>
    <property type="match status" value="1"/>
</dbReference>
<evidence type="ECO:0000256" key="3">
    <source>
        <dbReference type="ARBA" id="ARBA00022771"/>
    </source>
</evidence>
<dbReference type="SUPFAM" id="SSF141571">
    <property type="entry name" value="Pentapeptide repeat-like"/>
    <property type="match status" value="1"/>
</dbReference>
<dbReference type="RefSeq" id="XP_020075505.1">
    <property type="nucleotide sequence ID" value="XM_020220195.1"/>
</dbReference>
<feature type="region of interest" description="Disordered" evidence="6">
    <location>
        <begin position="118"/>
        <end position="237"/>
    </location>
</feature>
<dbReference type="InterPro" id="IPR036236">
    <property type="entry name" value="Znf_C2H2_sf"/>
</dbReference>
<feature type="compositionally biased region" description="Low complexity" evidence="6">
    <location>
        <begin position="118"/>
        <end position="216"/>
    </location>
</feature>
<dbReference type="PROSITE" id="PS00028">
    <property type="entry name" value="ZINC_FINGER_C2H2_1"/>
    <property type="match status" value="2"/>
</dbReference>
<dbReference type="Gene3D" id="2.160.10.20">
    <property type="entry name" value="Insect antifreeze protein"/>
    <property type="match status" value="1"/>
</dbReference>
<evidence type="ECO:0000256" key="6">
    <source>
        <dbReference type="SAM" id="MobiDB-lite"/>
    </source>
</evidence>
<reference evidence="9" key="1">
    <citation type="submission" date="2016-05" db="EMBL/GenBank/DDBJ databases">
        <title>Comparative genomics of biotechnologically important yeasts.</title>
        <authorList>
            <consortium name="DOE Joint Genome Institute"/>
            <person name="Riley R."/>
            <person name="Haridas S."/>
            <person name="Wolfe K.H."/>
            <person name="Lopes M.R."/>
            <person name="Hittinger C.T."/>
            <person name="Goker M."/>
            <person name="Salamov A."/>
            <person name="Wisecaver J."/>
            <person name="Long T.M."/>
            <person name="Aerts A.L."/>
            <person name="Barry K."/>
            <person name="Choi C."/>
            <person name="Clum A."/>
            <person name="Coughlan A.Y."/>
            <person name="Deshpande S."/>
            <person name="Douglass A.P."/>
            <person name="Hanson S.J."/>
            <person name="Klenk H.-P."/>
            <person name="Labutti K."/>
            <person name="Lapidus A."/>
            <person name="Lindquist E."/>
            <person name="Lipzen A."/>
            <person name="Meier-Kolthoff J.P."/>
            <person name="Ohm R.A."/>
            <person name="Otillar R.P."/>
            <person name="Pangilinan J."/>
            <person name="Peng Y."/>
            <person name="Rokas A."/>
            <person name="Rosa C.A."/>
            <person name="Scheuner C."/>
            <person name="Sibirny A.A."/>
            <person name="Slot J.C."/>
            <person name="Stielow J.B."/>
            <person name="Sun H."/>
            <person name="Kurtzman C.P."/>
            <person name="Blackwell M."/>
            <person name="Grigoriev I.V."/>
            <person name="Jeffries T.W."/>
        </authorList>
    </citation>
    <scope>NUCLEOTIDE SEQUENCE [LARGE SCALE GENOMIC DNA]</scope>
    <source>
        <strain evidence="9">NRRL Y-1933</strain>
    </source>
</reference>
<dbReference type="FunFam" id="3.30.160.60:FF:000690">
    <property type="entry name" value="Zinc finger protein 354C"/>
    <property type="match status" value="1"/>
</dbReference>
<dbReference type="GO" id="GO:0008270">
    <property type="term" value="F:zinc ion binding"/>
    <property type="evidence" value="ECO:0007669"/>
    <property type="project" value="UniProtKB-KW"/>
</dbReference>
<dbReference type="InterPro" id="IPR013087">
    <property type="entry name" value="Znf_C2H2_type"/>
</dbReference>
<protein>
    <recommendedName>
        <fullName evidence="7">C2H2-type domain-containing protein</fullName>
    </recommendedName>
</protein>
<dbReference type="Gene3D" id="3.30.160.60">
    <property type="entry name" value="Classic Zinc Finger"/>
    <property type="match status" value="2"/>
</dbReference>
<keyword evidence="2" id="KW-0677">Repeat</keyword>
<dbReference type="EMBL" id="KV454542">
    <property type="protein sequence ID" value="ODV66438.1"/>
    <property type="molecule type" value="Genomic_DNA"/>
</dbReference>
<dbReference type="AlphaFoldDB" id="A0A1E4RGQ5"/>
<dbReference type="OrthoDB" id="6077919at2759"/>
<keyword evidence="9" id="KW-1185">Reference proteome</keyword>
<accession>A0A1E4RGQ5</accession>
<evidence type="ECO:0000256" key="1">
    <source>
        <dbReference type="ARBA" id="ARBA00022723"/>
    </source>
</evidence>
<gene>
    <name evidence="8" type="ORF">HYPBUDRAFT_149307</name>
</gene>
<evidence type="ECO:0000256" key="4">
    <source>
        <dbReference type="ARBA" id="ARBA00022833"/>
    </source>
</evidence>
<keyword evidence="4" id="KW-0862">Zinc</keyword>
<sequence length="396" mass="44273">MSNSNYQHNIFNINEVPFQEVDQTEQNDQVPVPVPEVTGPVPYSENYQVPPIQPVQIPSIPYSSYSVNAPNIPIMNQVSGHNQVHQLSMNQAPIPMSQVTMNQMPIQKTNPIQNSQIQNSQIQNSQIQNSQIQGSQLQGSQLQGSQLQGSQLQGSQLQGSQMQGSQIQSQISGQAPQGLPQIPQGLPQIPQGIPQMPQAPQNQPVQNPEPTVHPVHQPVPPVHTAPAQPIQPGLNQTGIQISQTNPIQNVPSQTTQVDLSYNDLYYQPIKYDNHFNFNMITSQAPIQLPVQQSIQSQISQTPIQTPKRKKSKIMINDMKPETAARNRCPICQKQFKRPSSLQTHIYSHTGEKLFKCPWVDCGRLFSVKSNMTRHTRIHERDMKFNTSSNNTNNNVP</sequence>
<dbReference type="Pfam" id="PF00096">
    <property type="entry name" value="zf-C2H2"/>
    <property type="match status" value="2"/>
</dbReference>
<organism evidence="8 9">
    <name type="scientific">Hyphopichia burtonii NRRL Y-1933</name>
    <dbReference type="NCBI Taxonomy" id="984485"/>
    <lineage>
        <taxon>Eukaryota</taxon>
        <taxon>Fungi</taxon>
        <taxon>Dikarya</taxon>
        <taxon>Ascomycota</taxon>
        <taxon>Saccharomycotina</taxon>
        <taxon>Pichiomycetes</taxon>
        <taxon>Debaryomycetaceae</taxon>
        <taxon>Hyphopichia</taxon>
    </lineage>
</organism>
<dbReference type="PANTHER" id="PTHR23235:SF120">
    <property type="entry name" value="KRUPPEL-LIKE FACTOR 15"/>
    <property type="match status" value="1"/>
</dbReference>
<dbReference type="SUPFAM" id="SSF57667">
    <property type="entry name" value="beta-beta-alpha zinc fingers"/>
    <property type="match status" value="1"/>
</dbReference>
<feature type="domain" description="C2H2-type" evidence="7">
    <location>
        <begin position="354"/>
        <end position="383"/>
    </location>
</feature>
<evidence type="ECO:0000256" key="2">
    <source>
        <dbReference type="ARBA" id="ARBA00022737"/>
    </source>
</evidence>
<evidence type="ECO:0000259" key="7">
    <source>
        <dbReference type="PROSITE" id="PS50157"/>
    </source>
</evidence>
<dbReference type="GeneID" id="30994745"/>
<dbReference type="PROSITE" id="PS50157">
    <property type="entry name" value="ZINC_FINGER_C2H2_2"/>
    <property type="match status" value="2"/>
</dbReference>
<proteinExistence type="predicted"/>
<evidence type="ECO:0000313" key="9">
    <source>
        <dbReference type="Proteomes" id="UP000095085"/>
    </source>
</evidence>
<evidence type="ECO:0000256" key="5">
    <source>
        <dbReference type="PROSITE-ProRule" id="PRU00042"/>
    </source>
</evidence>
<dbReference type="GO" id="GO:0000978">
    <property type="term" value="F:RNA polymerase II cis-regulatory region sequence-specific DNA binding"/>
    <property type="evidence" value="ECO:0007669"/>
    <property type="project" value="TreeGrafter"/>
</dbReference>
<keyword evidence="3 5" id="KW-0863">Zinc-finger</keyword>
<dbReference type="Proteomes" id="UP000095085">
    <property type="component" value="Unassembled WGS sequence"/>
</dbReference>
<dbReference type="STRING" id="984485.A0A1E4RGQ5"/>
<name>A0A1E4RGQ5_9ASCO</name>
<keyword evidence="1" id="KW-0479">Metal-binding</keyword>
<dbReference type="GO" id="GO:0000981">
    <property type="term" value="F:DNA-binding transcription factor activity, RNA polymerase II-specific"/>
    <property type="evidence" value="ECO:0007669"/>
    <property type="project" value="TreeGrafter"/>
</dbReference>
<dbReference type="SMART" id="SM00355">
    <property type="entry name" value="ZnF_C2H2"/>
    <property type="match status" value="2"/>
</dbReference>
<feature type="domain" description="C2H2-type" evidence="7">
    <location>
        <begin position="326"/>
        <end position="353"/>
    </location>
</feature>
<evidence type="ECO:0000313" key="8">
    <source>
        <dbReference type="EMBL" id="ODV66438.1"/>
    </source>
</evidence>